<evidence type="ECO:0000256" key="4">
    <source>
        <dbReference type="ARBA" id="ARBA00022824"/>
    </source>
</evidence>
<dbReference type="PROSITE" id="PS51715">
    <property type="entry name" value="G_GB1_RHD3"/>
    <property type="match status" value="1"/>
</dbReference>
<evidence type="ECO:0000256" key="3">
    <source>
        <dbReference type="ARBA" id="ARBA00022801"/>
    </source>
</evidence>
<evidence type="ECO:0000256" key="5">
    <source>
        <dbReference type="ARBA" id="ARBA00022989"/>
    </source>
</evidence>
<comment type="similarity">
    <text evidence="8">Belongs to the TRAFAC class dynamin-like GTPase superfamily. GB1/RHD3 GTPase family.</text>
</comment>
<dbReference type="OrthoDB" id="1597724at2759"/>
<organism evidence="11 12">
    <name type="scientific">Paramicrosporidium saccamoebae</name>
    <dbReference type="NCBI Taxonomy" id="1246581"/>
    <lineage>
        <taxon>Eukaryota</taxon>
        <taxon>Fungi</taxon>
        <taxon>Fungi incertae sedis</taxon>
        <taxon>Cryptomycota</taxon>
        <taxon>Cryptomycota incertae sedis</taxon>
        <taxon>Paramicrosporidium</taxon>
    </lineage>
</organism>
<dbReference type="AlphaFoldDB" id="A0A2H9TR05"/>
<keyword evidence="5 9" id="KW-1133">Transmembrane helix</keyword>
<dbReference type="SUPFAM" id="SSF52540">
    <property type="entry name" value="P-loop containing nucleoside triphosphate hydrolases"/>
    <property type="match status" value="1"/>
</dbReference>
<evidence type="ECO:0000256" key="6">
    <source>
        <dbReference type="ARBA" id="ARBA00023134"/>
    </source>
</evidence>
<dbReference type="InterPro" id="IPR008803">
    <property type="entry name" value="RHD3/Sey1"/>
</dbReference>
<dbReference type="PANTHER" id="PTHR45923">
    <property type="entry name" value="PROTEIN SEY1"/>
    <property type="match status" value="1"/>
</dbReference>
<dbReference type="GO" id="GO:0003924">
    <property type="term" value="F:GTPase activity"/>
    <property type="evidence" value="ECO:0007669"/>
    <property type="project" value="TreeGrafter"/>
</dbReference>
<sequence length="709" mass="80353">MPSHSSISAFTCLTVSLEEFQNLVDGAKYGDLHIVAILGPQSSGKSTLLNGLFQTGFKVMDETIRRQTTRGILPTFVLIYVGIWACRNSANDTLVLDVEGTDGRERGEDQVQLQWKTKLLIVNIWENSVGLYHAANMNLLRTVMDVHFQLADPSRSSRTVLLFVIRDYVGKTPKENLSNVIREDLRTIWASLKAQRVDADLEDSFNLQFAFLPHKILQPNEFNEEVACLRRAFKDAHFEDYIFPKTSASAVESHDLPLFAKNIWEKIESSKDLDLPTERELLAQFRCDEVLNTNFLELFAAETGRYSKNISLRKSEELEERLAQTCQDLITKQMEISIKEILCDFDLVIEEREPGESFKSALVVAREVSKKKFTDTLHGTNYPTWLFLLDTVPSCLELNVTFYNENFSTELEFRCEAIKLNEATSIVQRCQKKIETLLQEVRGVSFGMGAAENFWKQFWELMAKIDAFSKNALQVIESGIPLGGRLMFRSIHVIAQVHQAPTWTGKLGDRGCGCITQRRIHRSEDCGSHSCKVIGGLHIDFKTSREAAMEEIDSLQSSAIPAWVDDSVLNGVFGSNEVLHLVDLIIAQISLMNKSSSTHVPTAVDKQLQRRYIDAKRSALSTNTHIPPWVFLLLLVLGWNEIMSILTSPLYFLLFLVICAVFVTVRTFNLTPYIGMGLDYMMRIARQKTLEFQPKAAHQSGTRSHTKED</sequence>
<keyword evidence="7 9" id="KW-0472">Membrane</keyword>
<feature type="transmembrane region" description="Helical" evidence="9">
    <location>
        <begin position="650"/>
        <end position="668"/>
    </location>
</feature>
<keyword evidence="12" id="KW-1185">Reference proteome</keyword>
<dbReference type="Gene3D" id="3.40.50.300">
    <property type="entry name" value="P-loop containing nucleotide triphosphate hydrolases"/>
    <property type="match status" value="1"/>
</dbReference>
<keyword evidence="3" id="KW-0378">Hydrolase</keyword>
<dbReference type="InterPro" id="IPR046758">
    <property type="entry name" value="Sey1/RHD3-like_3HB"/>
</dbReference>
<evidence type="ECO:0000256" key="9">
    <source>
        <dbReference type="SAM" id="Phobius"/>
    </source>
</evidence>
<evidence type="ECO:0000256" key="8">
    <source>
        <dbReference type="PROSITE-ProRule" id="PRU01052"/>
    </source>
</evidence>
<evidence type="ECO:0000313" key="12">
    <source>
        <dbReference type="Proteomes" id="UP000240830"/>
    </source>
</evidence>
<evidence type="ECO:0000313" key="11">
    <source>
        <dbReference type="EMBL" id="PJF20174.1"/>
    </source>
</evidence>
<reference evidence="11 12" key="1">
    <citation type="submission" date="2016-10" db="EMBL/GenBank/DDBJ databases">
        <title>The genome of Paramicrosporidium saccamoebae is the missing link in understanding Cryptomycota and Microsporidia evolution.</title>
        <authorList>
            <person name="Quandt C.A."/>
            <person name="Beaudet D."/>
            <person name="Corsaro D."/>
            <person name="Michel R."/>
            <person name="Corradi N."/>
            <person name="James T."/>
        </authorList>
    </citation>
    <scope>NUCLEOTIDE SEQUENCE [LARGE SCALE GENOMIC DNA]</scope>
    <source>
        <strain evidence="11 12">KSL3</strain>
    </source>
</reference>
<evidence type="ECO:0000256" key="7">
    <source>
        <dbReference type="ARBA" id="ARBA00023136"/>
    </source>
</evidence>
<feature type="domain" description="GB1/RHD3-type G" evidence="10">
    <location>
        <begin position="29"/>
        <end position="247"/>
    </location>
</feature>
<gene>
    <name evidence="11" type="ORF">PSACC_00027</name>
</gene>
<dbReference type="STRING" id="1246581.A0A2H9TR05"/>
<keyword evidence="1 9" id="KW-0812">Transmembrane</keyword>
<evidence type="ECO:0000256" key="2">
    <source>
        <dbReference type="ARBA" id="ARBA00022741"/>
    </source>
</evidence>
<protein>
    <submittedName>
        <fullName evidence="11">Protein SEY1</fullName>
    </submittedName>
</protein>
<dbReference type="Pfam" id="PF05879">
    <property type="entry name" value="RHD3_GTPase"/>
    <property type="match status" value="1"/>
</dbReference>
<dbReference type="EMBL" id="MTSL01000003">
    <property type="protein sequence ID" value="PJF20174.1"/>
    <property type="molecule type" value="Genomic_DNA"/>
</dbReference>
<dbReference type="PANTHER" id="PTHR45923:SF2">
    <property type="entry name" value="PROTEIN SEY1"/>
    <property type="match status" value="1"/>
</dbReference>
<dbReference type="GO" id="GO:0005525">
    <property type="term" value="F:GTP binding"/>
    <property type="evidence" value="ECO:0007669"/>
    <property type="project" value="UniProtKB-KW"/>
</dbReference>
<keyword evidence="4" id="KW-0256">Endoplasmic reticulum</keyword>
<comment type="caution">
    <text evidence="11">The sequence shown here is derived from an EMBL/GenBank/DDBJ whole genome shotgun (WGS) entry which is preliminary data.</text>
</comment>
<accession>A0A2H9TR05</accession>
<dbReference type="GO" id="GO:0005783">
    <property type="term" value="C:endoplasmic reticulum"/>
    <property type="evidence" value="ECO:0007669"/>
    <property type="project" value="TreeGrafter"/>
</dbReference>
<name>A0A2H9TR05_9FUNG</name>
<proteinExistence type="inferred from homology"/>
<keyword evidence="2" id="KW-0547">Nucleotide-binding</keyword>
<dbReference type="GO" id="GO:0016320">
    <property type="term" value="P:endoplasmic reticulum membrane fusion"/>
    <property type="evidence" value="ECO:0007669"/>
    <property type="project" value="TreeGrafter"/>
</dbReference>
<dbReference type="InterPro" id="IPR030386">
    <property type="entry name" value="G_GB1_RHD3_dom"/>
</dbReference>
<keyword evidence="6" id="KW-0342">GTP-binding</keyword>
<dbReference type="InterPro" id="IPR027417">
    <property type="entry name" value="P-loop_NTPase"/>
</dbReference>
<dbReference type="Pfam" id="PF20428">
    <property type="entry name" value="Sey1_3HB"/>
    <property type="match status" value="2"/>
</dbReference>
<evidence type="ECO:0000259" key="10">
    <source>
        <dbReference type="PROSITE" id="PS51715"/>
    </source>
</evidence>
<dbReference type="Proteomes" id="UP000240830">
    <property type="component" value="Unassembled WGS sequence"/>
</dbReference>
<evidence type="ECO:0000256" key="1">
    <source>
        <dbReference type="ARBA" id="ARBA00022692"/>
    </source>
</evidence>